<protein>
    <recommendedName>
        <fullName evidence="5">Mg-protoporphyrin IX chelatase</fullName>
    </recommendedName>
</protein>
<comment type="pathway">
    <text evidence="1">Porphyrin-containing compound metabolism; bacteriochlorophyll biosynthesis.</text>
</comment>
<accession>A0A9W6FV87</accession>
<keyword evidence="4" id="KW-0067">ATP-binding</keyword>
<dbReference type="InterPro" id="IPR036465">
    <property type="entry name" value="vWFA_dom_sf"/>
</dbReference>
<dbReference type="Pfam" id="PF17863">
    <property type="entry name" value="AAA_lid_2"/>
    <property type="match status" value="1"/>
</dbReference>
<dbReference type="AlphaFoldDB" id="A0A9W6FV87"/>
<dbReference type="Pfam" id="PF01078">
    <property type="entry name" value="Mg_chelatase"/>
    <property type="match status" value="1"/>
</dbReference>
<dbReference type="InterPro" id="IPR002035">
    <property type="entry name" value="VWF_A"/>
</dbReference>
<dbReference type="GO" id="GO:0005524">
    <property type="term" value="F:ATP binding"/>
    <property type="evidence" value="ECO:0007669"/>
    <property type="project" value="UniProtKB-KW"/>
</dbReference>
<dbReference type="SUPFAM" id="SSF53300">
    <property type="entry name" value="vWA-like"/>
    <property type="match status" value="1"/>
</dbReference>
<dbReference type="Gene3D" id="3.40.50.410">
    <property type="entry name" value="von Willebrand factor, type A domain"/>
    <property type="match status" value="1"/>
</dbReference>
<evidence type="ECO:0000256" key="4">
    <source>
        <dbReference type="ARBA" id="ARBA00022840"/>
    </source>
</evidence>
<proteinExistence type="inferred from homology"/>
<evidence type="ECO:0000256" key="7">
    <source>
        <dbReference type="SAM" id="MobiDB-lite"/>
    </source>
</evidence>
<dbReference type="PROSITE" id="PS50234">
    <property type="entry name" value="VWFA"/>
    <property type="match status" value="1"/>
</dbReference>
<evidence type="ECO:0000313" key="9">
    <source>
        <dbReference type="EMBL" id="GLI35478.1"/>
    </source>
</evidence>
<dbReference type="InterPro" id="IPR000523">
    <property type="entry name" value="Mg_chelatse_chII-like_cat_dom"/>
</dbReference>
<keyword evidence="3" id="KW-0547">Nucleotide-binding</keyword>
<organism evidence="9 10">
    <name type="scientific">Desulforhabdus amnigena</name>
    <dbReference type="NCBI Taxonomy" id="40218"/>
    <lineage>
        <taxon>Bacteria</taxon>
        <taxon>Pseudomonadati</taxon>
        <taxon>Thermodesulfobacteriota</taxon>
        <taxon>Syntrophobacteria</taxon>
        <taxon>Syntrophobacterales</taxon>
        <taxon>Syntrophobacteraceae</taxon>
        <taxon>Desulforhabdus</taxon>
    </lineage>
</organism>
<feature type="domain" description="VWFA" evidence="8">
    <location>
        <begin position="493"/>
        <end position="675"/>
    </location>
</feature>
<evidence type="ECO:0000256" key="2">
    <source>
        <dbReference type="ARBA" id="ARBA00005799"/>
    </source>
</evidence>
<dbReference type="Gene3D" id="1.10.8.80">
    <property type="entry name" value="Magnesium chelatase subunit I, C-Terminal domain"/>
    <property type="match status" value="1"/>
</dbReference>
<gene>
    <name evidence="9" type="ORF">DAMNIGENAA_29110</name>
</gene>
<dbReference type="InterPro" id="IPR003593">
    <property type="entry name" value="AAA+_ATPase"/>
</dbReference>
<evidence type="ECO:0000256" key="6">
    <source>
        <dbReference type="ARBA" id="ARBA00053551"/>
    </source>
</evidence>
<dbReference type="EMBL" id="BSDR01000001">
    <property type="protein sequence ID" value="GLI35478.1"/>
    <property type="molecule type" value="Genomic_DNA"/>
</dbReference>
<dbReference type="InterPro" id="IPR012804">
    <property type="entry name" value="Cob_chelat_sub_put"/>
</dbReference>
<feature type="compositionally biased region" description="Basic and acidic residues" evidence="7">
    <location>
        <begin position="330"/>
        <end position="344"/>
    </location>
</feature>
<dbReference type="InterPro" id="IPR052989">
    <property type="entry name" value="Mg-chelatase_DI-like"/>
</dbReference>
<dbReference type="InterPro" id="IPR041628">
    <property type="entry name" value="ChlI/MoxR_AAA_lid"/>
</dbReference>
<evidence type="ECO:0000313" key="10">
    <source>
        <dbReference type="Proteomes" id="UP001144372"/>
    </source>
</evidence>
<comment type="function">
    <text evidence="6">Involved in bacteriochlorophyll biosynthesis; introduces a magnesium ion into protoporphyrin IX to yield Mg-protoporphyrin IX.</text>
</comment>
<name>A0A9W6FV87_9BACT</name>
<dbReference type="PANTHER" id="PTHR35023:SF1">
    <property type="entry name" value="MG-PROTOPORPHYRIN IX CHELATASE"/>
    <property type="match status" value="1"/>
</dbReference>
<dbReference type="InterPro" id="IPR027417">
    <property type="entry name" value="P-loop_NTPase"/>
</dbReference>
<dbReference type="Gene3D" id="3.40.50.300">
    <property type="entry name" value="P-loop containing nucleotide triphosphate hydrolases"/>
    <property type="match status" value="1"/>
</dbReference>
<dbReference type="InterPro" id="IPR041702">
    <property type="entry name" value="BchD/ChlD_VWA"/>
</dbReference>
<reference evidence="9" key="1">
    <citation type="submission" date="2022-12" db="EMBL/GenBank/DDBJ databases">
        <title>Reference genome sequencing for broad-spectrum identification of bacterial and archaeal isolates by mass spectrometry.</title>
        <authorList>
            <person name="Sekiguchi Y."/>
            <person name="Tourlousse D.M."/>
        </authorList>
    </citation>
    <scope>NUCLEOTIDE SEQUENCE</scope>
    <source>
        <strain evidence="9">ASRB1</strain>
    </source>
</reference>
<dbReference type="PANTHER" id="PTHR35023">
    <property type="entry name" value="CHELATASE-RELATED"/>
    <property type="match status" value="1"/>
</dbReference>
<dbReference type="SMART" id="SM00382">
    <property type="entry name" value="AAA"/>
    <property type="match status" value="1"/>
</dbReference>
<comment type="similarity">
    <text evidence="2">Belongs to the Mg-chelatase subunits D/I family.</text>
</comment>
<dbReference type="Proteomes" id="UP001144372">
    <property type="component" value="Unassembled WGS sequence"/>
</dbReference>
<dbReference type="NCBIfam" id="TIGR02442">
    <property type="entry name" value="Cob-chelat-sub"/>
    <property type="match status" value="1"/>
</dbReference>
<evidence type="ECO:0000256" key="3">
    <source>
        <dbReference type="ARBA" id="ARBA00022741"/>
    </source>
</evidence>
<dbReference type="SMART" id="SM00327">
    <property type="entry name" value="VWA"/>
    <property type="match status" value="1"/>
</dbReference>
<dbReference type="SUPFAM" id="SSF52540">
    <property type="entry name" value="P-loop containing nucleoside triphosphate hydrolases"/>
    <property type="match status" value="1"/>
</dbReference>
<keyword evidence="10" id="KW-1185">Reference proteome</keyword>
<dbReference type="CDD" id="cd01451">
    <property type="entry name" value="vWA_Magnesium_chelatase"/>
    <property type="match status" value="1"/>
</dbReference>
<sequence length="678" mass="74492">MLDMVAVYPFTAILGQEDMKLALLLNAVNPRIGGVLVRGEKGTAKSTAVRALAALLPQIEVFRGCPLETGPDEENLQCGRCRLCLPPRAVEKRRVQMVTLPLNATEDRVVGGIDFDGTMKAGRRVMQPGLLARAHRGILYVDEVNLLDDHLVDAILDAAASGENRIEREGISFSHPSRFVLVGTMNPEEGELRPQLLDRFGLCVEVQAVREREQRTAMMLDREAFDADPQQFACKFERESGILARKLLAATQALRDTIFPGGLRHLVAELCVEACVAGHRADLVMEQAALALAALEGRNEVSREDLLRVAPMVLLHRRRETAPPPPPPQHKHEPNDHSHDDPPEAKSQQEQQETDTPGEMESQRSSGRDGDPKEAPVPDASENTEHPMPQPQKNAEEKTYDIGDTFKVKRFSATKDRTFRRGSGRRSRTLISGRQGRYVKSVQGTNTGDVAFDATLRAAAPYQKRRKASSDLAVVLKPQDIREKVRERRIGNFLLFVVDASGSMGARGRMAATKGAIMSLLLDAYQKRDKVAMISFNKSEARVALPPTSSMDSAARLLAELPVGGRTPLSAGLVKSHELLRGHLLRDPTSRPIVILITDGRSNVPLGRGKPMEESVALAGKLAMDERVRFIVVDTEDKGLLRFDMASRLASALSAQYFQTKDLKADTLVGLVKGVSPK</sequence>
<evidence type="ECO:0000259" key="8">
    <source>
        <dbReference type="PROSITE" id="PS50234"/>
    </source>
</evidence>
<comment type="caution">
    <text evidence="9">The sequence shown here is derived from an EMBL/GenBank/DDBJ whole genome shotgun (WGS) entry which is preliminary data.</text>
</comment>
<dbReference type="Pfam" id="PF13519">
    <property type="entry name" value="VWA_2"/>
    <property type="match status" value="1"/>
</dbReference>
<evidence type="ECO:0000256" key="1">
    <source>
        <dbReference type="ARBA" id="ARBA00004800"/>
    </source>
</evidence>
<dbReference type="CDD" id="cd00009">
    <property type="entry name" value="AAA"/>
    <property type="match status" value="1"/>
</dbReference>
<evidence type="ECO:0000256" key="5">
    <source>
        <dbReference type="ARBA" id="ARBA00030759"/>
    </source>
</evidence>
<feature type="compositionally biased region" description="Basic and acidic residues" evidence="7">
    <location>
        <begin position="366"/>
        <end position="376"/>
    </location>
</feature>
<feature type="region of interest" description="Disordered" evidence="7">
    <location>
        <begin position="319"/>
        <end position="402"/>
    </location>
</feature>